<dbReference type="EMBL" id="AJWK01025348">
    <property type="status" value="NOT_ANNOTATED_CDS"/>
    <property type="molecule type" value="Genomic_DNA"/>
</dbReference>
<reference evidence="8" key="1">
    <citation type="submission" date="2012-05" db="EMBL/GenBank/DDBJ databases">
        <title>Whole Genome Assembly of Lutzomyia longipalpis.</title>
        <authorList>
            <person name="Richards S."/>
            <person name="Qu C."/>
            <person name="Dillon R."/>
            <person name="Worley K."/>
            <person name="Scherer S."/>
            <person name="Batterton M."/>
            <person name="Taylor A."/>
            <person name="Hawes A."/>
            <person name="Hernandez B."/>
            <person name="Kovar C."/>
            <person name="Mandapat C."/>
            <person name="Pham C."/>
            <person name="Qu C."/>
            <person name="Jing C."/>
            <person name="Bess C."/>
            <person name="Bandaranaike D."/>
            <person name="Ngo D."/>
            <person name="Ongeri F."/>
            <person name="Arias F."/>
            <person name="Lara F."/>
            <person name="Weissenberger G."/>
            <person name="Kamau G."/>
            <person name="Han H."/>
            <person name="Shen H."/>
            <person name="Dinh H."/>
            <person name="Khalil I."/>
            <person name="Jones J."/>
            <person name="Shafer J."/>
            <person name="Jayaseelan J."/>
            <person name="Quiroz J."/>
            <person name="Blankenburg K."/>
            <person name="Nguyen L."/>
            <person name="Jackson L."/>
            <person name="Francisco L."/>
            <person name="Tang L.-Y."/>
            <person name="Pu L.-L."/>
            <person name="Perales L."/>
            <person name="Lorensuhewa L."/>
            <person name="Munidasa M."/>
            <person name="Coyle M."/>
            <person name="Taylor M."/>
            <person name="Puazo M."/>
            <person name="Firestine M."/>
            <person name="Scheel M."/>
            <person name="Javaid M."/>
            <person name="Wang M."/>
            <person name="Li M."/>
            <person name="Tabassum N."/>
            <person name="Saada N."/>
            <person name="Osuji N."/>
            <person name="Aqrawi P."/>
            <person name="Fu Q."/>
            <person name="Thornton R."/>
            <person name="Raj R."/>
            <person name="Goodspeed R."/>
            <person name="Mata R."/>
            <person name="Najjar R."/>
            <person name="Gubbala S."/>
            <person name="Lee S."/>
            <person name="Denson S."/>
            <person name="Patil S."/>
            <person name="Macmil S."/>
            <person name="Qi S."/>
            <person name="Matskevitch T."/>
            <person name="Palculict T."/>
            <person name="Mathew T."/>
            <person name="Vee V."/>
            <person name="Velamala V."/>
            <person name="Korchina V."/>
            <person name="Cai W."/>
            <person name="Liu W."/>
            <person name="Dai W."/>
            <person name="Zou X."/>
            <person name="Zhu Y."/>
            <person name="Zhang Y."/>
            <person name="Wu Y.-Q."/>
            <person name="Xin Y."/>
            <person name="Nazarath L."/>
            <person name="Kovar C."/>
            <person name="Han Y."/>
            <person name="Muzny D."/>
            <person name="Gibbs R."/>
        </authorList>
    </citation>
    <scope>NUCLEOTIDE SEQUENCE [LARGE SCALE GENOMIC DNA]</scope>
    <source>
        <strain evidence="8">Jacobina</strain>
    </source>
</reference>
<dbReference type="GO" id="GO:0006355">
    <property type="term" value="P:regulation of DNA-templated transcription"/>
    <property type="evidence" value="ECO:0007669"/>
    <property type="project" value="InterPro"/>
</dbReference>
<dbReference type="Proteomes" id="UP000092461">
    <property type="component" value="Unassembled WGS sequence"/>
</dbReference>
<reference evidence="6" key="2">
    <citation type="journal article" date="2020" name="BMC">
        <title>Leishmania infection induces a limited differential gene expression in the sand fly midgut.</title>
        <authorList>
            <person name="Coutinho-Abreu I.V."/>
            <person name="Serafim T.D."/>
            <person name="Meneses C."/>
            <person name="Kamhawi S."/>
            <person name="Oliveira F."/>
            <person name="Valenzuela J.G."/>
        </authorList>
    </citation>
    <scope>NUCLEOTIDE SEQUENCE</scope>
    <source>
        <strain evidence="6">Jacobina</strain>
        <tissue evidence="6">Midgut</tissue>
    </source>
</reference>
<dbReference type="EMBL" id="GITU01009246">
    <property type="protein sequence ID" value="MBC1177949.1"/>
    <property type="molecule type" value="Transcribed_RNA"/>
</dbReference>
<proteinExistence type="predicted"/>
<feature type="compositionally biased region" description="Basic and acidic residues" evidence="4">
    <location>
        <begin position="149"/>
        <end position="170"/>
    </location>
</feature>
<keyword evidence="1 2" id="KW-0539">Nucleus</keyword>
<feature type="compositionally biased region" description="Polar residues" evidence="4">
    <location>
        <begin position="174"/>
        <end position="183"/>
    </location>
</feature>
<feature type="region of interest" description="Disordered" evidence="4">
    <location>
        <begin position="144"/>
        <end position="183"/>
    </location>
</feature>
<dbReference type="InterPro" id="IPR005033">
    <property type="entry name" value="YEATS"/>
</dbReference>
<dbReference type="InterPro" id="IPR038704">
    <property type="entry name" value="YEAST_sf"/>
</dbReference>
<evidence type="ECO:0000256" key="1">
    <source>
        <dbReference type="ARBA" id="ARBA00023242"/>
    </source>
</evidence>
<reference evidence="7" key="3">
    <citation type="submission" date="2020-05" db="UniProtKB">
        <authorList>
            <consortium name="EnsemblMetazoa"/>
        </authorList>
    </citation>
    <scope>IDENTIFICATION</scope>
    <source>
        <strain evidence="7">Jacobina</strain>
    </source>
</reference>
<accession>A0A1B0CRV5</accession>
<dbReference type="Gene3D" id="2.60.40.1970">
    <property type="entry name" value="YEATS domain"/>
    <property type="match status" value="1"/>
</dbReference>
<keyword evidence="3" id="KW-0175">Coiled coil</keyword>
<protein>
    <submittedName>
        <fullName evidence="6">Putative transcription initiation factor tfiid subunit 14b</fullName>
    </submittedName>
</protein>
<evidence type="ECO:0000259" key="5">
    <source>
        <dbReference type="PROSITE" id="PS51037"/>
    </source>
</evidence>
<feature type="region of interest" description="Disordered" evidence="4">
    <location>
        <begin position="1"/>
        <end position="33"/>
    </location>
</feature>
<name>A0A1B0CRV5_LUTLO</name>
<dbReference type="Pfam" id="PF03366">
    <property type="entry name" value="YEATS"/>
    <property type="match status" value="1"/>
</dbReference>
<dbReference type="VEuPathDB" id="VectorBase:LLOJ007603"/>
<evidence type="ECO:0000256" key="3">
    <source>
        <dbReference type="SAM" id="Coils"/>
    </source>
</evidence>
<keyword evidence="6" id="KW-0396">Initiation factor</keyword>
<dbReference type="GO" id="GO:0003743">
    <property type="term" value="F:translation initiation factor activity"/>
    <property type="evidence" value="ECO:0007669"/>
    <property type="project" value="UniProtKB-KW"/>
</dbReference>
<dbReference type="AlphaFoldDB" id="A0A1B0CRV5"/>
<dbReference type="GO" id="GO:0005634">
    <property type="term" value="C:nucleus"/>
    <property type="evidence" value="ECO:0007669"/>
    <property type="project" value="UniProtKB-SubCell"/>
</dbReference>
<keyword evidence="8" id="KW-1185">Reference proteome</keyword>
<dbReference type="InterPro" id="IPR055129">
    <property type="entry name" value="YEATS_dom"/>
</dbReference>
<feature type="coiled-coil region" evidence="3">
    <location>
        <begin position="39"/>
        <end position="73"/>
    </location>
</feature>
<evidence type="ECO:0000256" key="4">
    <source>
        <dbReference type="SAM" id="MobiDB-lite"/>
    </source>
</evidence>
<organism evidence="7 8">
    <name type="scientific">Lutzomyia longipalpis</name>
    <name type="common">Sand fly</name>
    <dbReference type="NCBI Taxonomy" id="7200"/>
    <lineage>
        <taxon>Eukaryota</taxon>
        <taxon>Metazoa</taxon>
        <taxon>Ecdysozoa</taxon>
        <taxon>Arthropoda</taxon>
        <taxon>Hexapoda</taxon>
        <taxon>Insecta</taxon>
        <taxon>Pterygota</taxon>
        <taxon>Neoptera</taxon>
        <taxon>Endopterygota</taxon>
        <taxon>Diptera</taxon>
        <taxon>Nematocera</taxon>
        <taxon>Psychodoidea</taxon>
        <taxon>Psychodidae</taxon>
        <taxon>Lutzomyia</taxon>
        <taxon>Lutzomyia</taxon>
    </lineage>
</organism>
<comment type="subcellular location">
    <subcellularLocation>
        <location evidence="2">Nucleus</location>
    </subcellularLocation>
</comment>
<dbReference type="Pfam" id="PF22951">
    <property type="entry name" value="3HBD"/>
    <property type="match status" value="1"/>
</dbReference>
<feature type="domain" description="YEATS" evidence="5">
    <location>
        <begin position="181"/>
        <end position="318"/>
    </location>
</feature>
<evidence type="ECO:0000313" key="8">
    <source>
        <dbReference type="Proteomes" id="UP000092461"/>
    </source>
</evidence>
<evidence type="ECO:0000313" key="7">
    <source>
        <dbReference type="EnsemblMetazoa" id="LLOJ007603-PA"/>
    </source>
</evidence>
<sequence length="496" mass="58134">MSQKRKLDEYHDPDYPKNTDKKQKSPTEDRDARISEIIKREFKTELEEREKDVIEIENRIAEAKKQLQNLKYAAVASFYKRGEISKVVHEERDALEEESLPKDQIALHPAIKKLVGKTPRSYSELITNVPTRRAARDAVSLLRKVPPKGKKEEKASSERVEVAEKDKEEEVQPEITSLNSSRGRNQEKHVIVVGNTSKYIGESKLSSSVSHKWLVYVATKSHQPLEKLVERVRFFLHPTYQPNDCVDIDTPPYKISRYGWGEFTIRVQLHFLPEIKQKPIQIYHRVKLDEKHTGWRLLELKLLLNCGSIELQIFPRNQCLRKRGKLPKRFLKMQNFVNWFRAKFICRLLCNHPNLRNSNVWTTKEIILFSRKHCYVPRSIRENASSPDFKNFLKEEIKWEKFPSSTSTTSSKIRTWLSFQNLPRKKDDKGEEFIDIEDIPETAMRVILKIFLEDLLRRSAANVIDDSPIQTLHIKSALLSRKEFDFLTNHNLGKNP</sequence>
<evidence type="ECO:0000256" key="2">
    <source>
        <dbReference type="PROSITE-ProRule" id="PRU00376"/>
    </source>
</evidence>
<dbReference type="VEuPathDB" id="VectorBase:LLONM1_011591"/>
<dbReference type="InterPro" id="IPR055127">
    <property type="entry name" value="YEATS2_3HBD"/>
</dbReference>
<evidence type="ECO:0000313" key="6">
    <source>
        <dbReference type="EMBL" id="MBC1177949.1"/>
    </source>
</evidence>
<dbReference type="EnsemblMetazoa" id="LLOJ007603-RA">
    <property type="protein sequence ID" value="LLOJ007603-PA"/>
    <property type="gene ID" value="LLOJ007603"/>
</dbReference>
<keyword evidence="6" id="KW-0648">Protein biosynthesis</keyword>
<dbReference type="PROSITE" id="PS51037">
    <property type="entry name" value="YEATS"/>
    <property type="match status" value="1"/>
</dbReference>
<dbReference type="PANTHER" id="PTHR23195">
    <property type="entry name" value="YEATS DOMAIN"/>
    <property type="match status" value="1"/>
</dbReference>